<dbReference type="EMBL" id="GBXM01002084">
    <property type="protein sequence ID" value="JAI06494.1"/>
    <property type="molecule type" value="Transcribed_RNA"/>
</dbReference>
<protein>
    <submittedName>
        <fullName evidence="1">Uncharacterized protein</fullName>
    </submittedName>
</protein>
<proteinExistence type="predicted"/>
<accession>A0A0E9XXS8</accession>
<reference evidence="1" key="2">
    <citation type="journal article" date="2015" name="Fish Shellfish Immunol.">
        <title>Early steps in the European eel (Anguilla anguilla)-Vibrio vulnificus interaction in the gills: Role of the RtxA13 toxin.</title>
        <authorList>
            <person name="Callol A."/>
            <person name="Pajuelo D."/>
            <person name="Ebbesson L."/>
            <person name="Teles M."/>
            <person name="MacKenzie S."/>
            <person name="Amaro C."/>
        </authorList>
    </citation>
    <scope>NUCLEOTIDE SEQUENCE</scope>
</reference>
<dbReference type="AlphaFoldDB" id="A0A0E9XXS8"/>
<name>A0A0E9XXS8_ANGAN</name>
<sequence>MNLLFLIYMLKTPHCTPAKHYSN</sequence>
<evidence type="ECO:0000313" key="1">
    <source>
        <dbReference type="EMBL" id="JAI06494.1"/>
    </source>
</evidence>
<reference evidence="1" key="1">
    <citation type="submission" date="2014-11" db="EMBL/GenBank/DDBJ databases">
        <authorList>
            <person name="Amaro Gonzalez C."/>
        </authorList>
    </citation>
    <scope>NUCLEOTIDE SEQUENCE</scope>
</reference>
<organism evidence="1">
    <name type="scientific">Anguilla anguilla</name>
    <name type="common">European freshwater eel</name>
    <name type="synonym">Muraena anguilla</name>
    <dbReference type="NCBI Taxonomy" id="7936"/>
    <lineage>
        <taxon>Eukaryota</taxon>
        <taxon>Metazoa</taxon>
        <taxon>Chordata</taxon>
        <taxon>Craniata</taxon>
        <taxon>Vertebrata</taxon>
        <taxon>Euteleostomi</taxon>
        <taxon>Actinopterygii</taxon>
        <taxon>Neopterygii</taxon>
        <taxon>Teleostei</taxon>
        <taxon>Anguilliformes</taxon>
        <taxon>Anguillidae</taxon>
        <taxon>Anguilla</taxon>
    </lineage>
</organism>